<name>A0A518B674_9BACT</name>
<gene>
    <name evidence="7" type="primary">ybdG</name>
    <name evidence="7" type="ORF">Pan216_33440</name>
</gene>
<evidence type="ECO:0000313" key="7">
    <source>
        <dbReference type="EMBL" id="QDU62477.1"/>
    </source>
</evidence>
<reference evidence="7 8" key="1">
    <citation type="submission" date="2019-02" db="EMBL/GenBank/DDBJ databases">
        <title>Deep-cultivation of Planctomycetes and their phenomic and genomic characterization uncovers novel biology.</title>
        <authorList>
            <person name="Wiegand S."/>
            <person name="Jogler M."/>
            <person name="Boedeker C."/>
            <person name="Pinto D."/>
            <person name="Vollmers J."/>
            <person name="Rivas-Marin E."/>
            <person name="Kohn T."/>
            <person name="Peeters S.H."/>
            <person name="Heuer A."/>
            <person name="Rast P."/>
            <person name="Oberbeckmann S."/>
            <person name="Bunk B."/>
            <person name="Jeske O."/>
            <person name="Meyerdierks A."/>
            <person name="Storesund J.E."/>
            <person name="Kallscheuer N."/>
            <person name="Luecker S."/>
            <person name="Lage O.M."/>
            <person name="Pohl T."/>
            <person name="Merkel B.J."/>
            <person name="Hornburger P."/>
            <person name="Mueller R.-W."/>
            <person name="Bruemmer F."/>
            <person name="Labrenz M."/>
            <person name="Spormann A.M."/>
            <person name="Op den Camp H."/>
            <person name="Overmann J."/>
            <person name="Amann R."/>
            <person name="Jetten M.S.M."/>
            <person name="Mascher T."/>
            <person name="Medema M.H."/>
            <person name="Devos D.P."/>
            <person name="Kaster A.-K."/>
            <person name="Ovreas L."/>
            <person name="Rohde M."/>
            <person name="Galperin M.Y."/>
            <person name="Jogler C."/>
        </authorList>
    </citation>
    <scope>NUCLEOTIDE SEQUENCE [LARGE SCALE GENOMIC DNA]</scope>
    <source>
        <strain evidence="7 8">Pan216</strain>
    </source>
</reference>
<dbReference type="GO" id="GO:0008381">
    <property type="term" value="F:mechanosensitive monoatomic ion channel activity"/>
    <property type="evidence" value="ECO:0007669"/>
    <property type="project" value="InterPro"/>
</dbReference>
<dbReference type="Gene3D" id="2.30.30.60">
    <property type="match status" value="1"/>
</dbReference>
<feature type="transmembrane region" description="Helical" evidence="5">
    <location>
        <begin position="144"/>
        <end position="163"/>
    </location>
</feature>
<dbReference type="Pfam" id="PF00924">
    <property type="entry name" value="MS_channel_2nd"/>
    <property type="match status" value="1"/>
</dbReference>
<evidence type="ECO:0000313" key="8">
    <source>
        <dbReference type="Proteomes" id="UP000317093"/>
    </source>
</evidence>
<dbReference type="GO" id="GO:0071470">
    <property type="term" value="P:cellular response to osmotic stress"/>
    <property type="evidence" value="ECO:0007669"/>
    <property type="project" value="InterPro"/>
</dbReference>
<dbReference type="SUPFAM" id="SSF50182">
    <property type="entry name" value="Sm-like ribonucleoproteins"/>
    <property type="match status" value="1"/>
</dbReference>
<feature type="transmembrane region" description="Helical" evidence="5">
    <location>
        <begin position="107"/>
        <end position="132"/>
    </location>
</feature>
<evidence type="ECO:0000256" key="1">
    <source>
        <dbReference type="ARBA" id="ARBA00004370"/>
    </source>
</evidence>
<dbReference type="AlphaFoldDB" id="A0A518B674"/>
<evidence type="ECO:0000256" key="2">
    <source>
        <dbReference type="ARBA" id="ARBA00022692"/>
    </source>
</evidence>
<dbReference type="InterPro" id="IPR010920">
    <property type="entry name" value="LSM_dom_sf"/>
</dbReference>
<feature type="transmembrane region" description="Helical" evidence="5">
    <location>
        <begin position="169"/>
        <end position="188"/>
    </location>
</feature>
<keyword evidence="8" id="KW-1185">Reference proteome</keyword>
<evidence type="ECO:0000256" key="4">
    <source>
        <dbReference type="ARBA" id="ARBA00023136"/>
    </source>
</evidence>
<sequence>MTESTIHSQLEKFLHDQGTGQYSHLLAHLVVALVILLIGTFSGGVSRLILRRLVRPLLGRRTSWIEPLTRRHVLFRLSRFALPLVVYCSIPLLFADRPDVATMMYRAVAIWSLFVGALVVEALVNVAADLCVQFPSLRHSPIRSYAQVVKLVVWVTFALLALTKLIDQSVTAVLAGLGAATAVLLLIFKDSILGLVASIQIAALDMVRVGDWIQMDKYGANGDVVDISLTTVKVRNFDKTIVTIPAYCLVSEPVVNWRGMTEAGGRRIKRSLRIDQDAIHFADEALLERCRRMELLDEYLSAKEEELELWNQTRRKEDHPVNARRLTNIGLYRAYVSAYLRSHEHIHASGLTFLVRLLEPTEVGLPLQIYVFTKTTVWAEYEAIQSDIFDHLLAVLPEFDLKIYQCT</sequence>
<evidence type="ECO:0000259" key="6">
    <source>
        <dbReference type="Pfam" id="PF00924"/>
    </source>
</evidence>
<organism evidence="7 8">
    <name type="scientific">Kolteria novifilia</name>
    <dbReference type="NCBI Taxonomy" id="2527975"/>
    <lineage>
        <taxon>Bacteria</taxon>
        <taxon>Pseudomonadati</taxon>
        <taxon>Planctomycetota</taxon>
        <taxon>Planctomycetia</taxon>
        <taxon>Kolteriales</taxon>
        <taxon>Kolteriaceae</taxon>
        <taxon>Kolteria</taxon>
    </lineage>
</organism>
<feature type="transmembrane region" description="Helical" evidence="5">
    <location>
        <begin position="25"/>
        <end position="50"/>
    </location>
</feature>
<dbReference type="GO" id="GO:0005886">
    <property type="term" value="C:plasma membrane"/>
    <property type="evidence" value="ECO:0007669"/>
    <property type="project" value="TreeGrafter"/>
</dbReference>
<evidence type="ECO:0000256" key="3">
    <source>
        <dbReference type="ARBA" id="ARBA00022989"/>
    </source>
</evidence>
<dbReference type="EMBL" id="CP036279">
    <property type="protein sequence ID" value="QDU62477.1"/>
    <property type="molecule type" value="Genomic_DNA"/>
</dbReference>
<keyword evidence="3 5" id="KW-1133">Transmembrane helix</keyword>
<dbReference type="InterPro" id="IPR023408">
    <property type="entry name" value="MscS_beta-dom_sf"/>
</dbReference>
<feature type="domain" description="Mechanosensitive ion channel MscS" evidence="6">
    <location>
        <begin position="190"/>
        <end position="258"/>
    </location>
</feature>
<dbReference type="KEGG" id="knv:Pan216_33440"/>
<keyword evidence="2 5" id="KW-0812">Transmembrane</keyword>
<dbReference type="InterPro" id="IPR030192">
    <property type="entry name" value="YbdG"/>
</dbReference>
<proteinExistence type="predicted"/>
<keyword evidence="4 5" id="KW-0472">Membrane</keyword>
<dbReference type="PANTHER" id="PTHR30414">
    <property type="entry name" value="MINICONDUCTANCE MECHANOSENSITIVE CHANNEL YBDG"/>
    <property type="match status" value="1"/>
</dbReference>
<protein>
    <submittedName>
        <fullName evidence="7">Miniconductance mechanosensitive channel YbdG</fullName>
    </submittedName>
</protein>
<accession>A0A518B674</accession>
<dbReference type="Proteomes" id="UP000317093">
    <property type="component" value="Chromosome"/>
</dbReference>
<evidence type="ECO:0000256" key="5">
    <source>
        <dbReference type="SAM" id="Phobius"/>
    </source>
</evidence>
<comment type="subcellular location">
    <subcellularLocation>
        <location evidence="1">Membrane</location>
    </subcellularLocation>
</comment>
<dbReference type="InterPro" id="IPR006685">
    <property type="entry name" value="MscS_channel_2nd"/>
</dbReference>
<dbReference type="PANTHER" id="PTHR30414:SF0">
    <property type="entry name" value="MINICONDUCTANCE MECHANOSENSITIVE CHANNEL YBDG"/>
    <property type="match status" value="1"/>
</dbReference>